<dbReference type="InterPro" id="IPR037045">
    <property type="entry name" value="S8pro/Inhibitor_I9_sf"/>
</dbReference>
<feature type="domain" description="Inhibitor I9" evidence="1">
    <location>
        <begin position="53"/>
        <end position="124"/>
    </location>
</feature>
<dbReference type="AlphaFoldDB" id="A0AAP0H3G8"/>
<name>A0AAP0H3G8_9ASTR</name>
<keyword evidence="3" id="KW-1185">Reference proteome</keyword>
<reference evidence="2 3" key="1">
    <citation type="submission" date="2024-04" db="EMBL/GenBank/DDBJ databases">
        <title>The reference genome of an endangered Asteraceae, Deinandra increscens subsp. villosa, native to the Central Coast of California.</title>
        <authorList>
            <person name="Guilliams M."/>
            <person name="Hasenstab-Lehman K."/>
            <person name="Meyer R."/>
            <person name="Mcevoy S."/>
        </authorList>
    </citation>
    <scope>NUCLEOTIDE SEQUENCE [LARGE SCALE GENOMIC DNA]</scope>
    <source>
        <tissue evidence="2">Leaf</tissue>
    </source>
</reference>
<protein>
    <recommendedName>
        <fullName evidence="1">Inhibitor I9 domain-containing protein</fullName>
    </recommendedName>
</protein>
<gene>
    <name evidence="2" type="ORF">SSX86_010733</name>
</gene>
<comment type="caution">
    <text evidence="2">The sequence shown here is derived from an EMBL/GenBank/DDBJ whole genome shotgun (WGS) entry which is preliminary data.</text>
</comment>
<proteinExistence type="predicted"/>
<accession>A0AAP0H3G8</accession>
<sequence length="128" mass="14418">MAQFKKKDDYATEKMKLPSALLVCSLLPIGTLVLTRVLEHMPLLIHPWMPTWVFVVYMGSTDNEDPNEIVFRNHRILSSVHSGSFEDAHAAHLYSYKHGFKGFAAKLTQDQALQIAKMEGVVSAFLAE</sequence>
<evidence type="ECO:0000313" key="2">
    <source>
        <dbReference type="EMBL" id="KAK9070332.1"/>
    </source>
</evidence>
<dbReference type="Gene3D" id="3.30.70.80">
    <property type="entry name" value="Peptidase S8 propeptide/proteinase inhibitor I9"/>
    <property type="match status" value="1"/>
</dbReference>
<dbReference type="PANTHER" id="PTHR48222">
    <property type="entry name" value="PROTEINASE INHIBITOR, PROPEPTIDE"/>
    <property type="match status" value="1"/>
</dbReference>
<dbReference type="EMBL" id="JBCNJP010000012">
    <property type="protein sequence ID" value="KAK9070332.1"/>
    <property type="molecule type" value="Genomic_DNA"/>
</dbReference>
<organism evidence="2 3">
    <name type="scientific">Deinandra increscens subsp. villosa</name>
    <dbReference type="NCBI Taxonomy" id="3103831"/>
    <lineage>
        <taxon>Eukaryota</taxon>
        <taxon>Viridiplantae</taxon>
        <taxon>Streptophyta</taxon>
        <taxon>Embryophyta</taxon>
        <taxon>Tracheophyta</taxon>
        <taxon>Spermatophyta</taxon>
        <taxon>Magnoliopsida</taxon>
        <taxon>eudicotyledons</taxon>
        <taxon>Gunneridae</taxon>
        <taxon>Pentapetalae</taxon>
        <taxon>asterids</taxon>
        <taxon>campanulids</taxon>
        <taxon>Asterales</taxon>
        <taxon>Asteraceae</taxon>
        <taxon>Asteroideae</taxon>
        <taxon>Heliantheae alliance</taxon>
        <taxon>Madieae</taxon>
        <taxon>Madiinae</taxon>
        <taxon>Deinandra</taxon>
    </lineage>
</organism>
<dbReference type="Pfam" id="PF05922">
    <property type="entry name" value="Inhibitor_I9"/>
    <property type="match status" value="1"/>
</dbReference>
<evidence type="ECO:0000313" key="3">
    <source>
        <dbReference type="Proteomes" id="UP001408789"/>
    </source>
</evidence>
<dbReference type="InterPro" id="IPR010259">
    <property type="entry name" value="S8pro/Inhibitor_I9"/>
</dbReference>
<dbReference type="Proteomes" id="UP001408789">
    <property type="component" value="Unassembled WGS sequence"/>
</dbReference>
<dbReference type="PANTHER" id="PTHR48222:SF4">
    <property type="entry name" value="PROTEINASE INHIBITOR, PROPEPTIDE"/>
    <property type="match status" value="1"/>
</dbReference>
<evidence type="ECO:0000259" key="1">
    <source>
        <dbReference type="Pfam" id="PF05922"/>
    </source>
</evidence>